<sequence length="273" mass="30130">MTFADAEARRSRFSDRIDLDVPNVARMYDYYLGGAHNFAADRALADQAIAIDPDLVESARATRDFLRRVVVHALDLGIRQFLDLGSGIPSRGHVHEIAHRYHPETRISYVDHDPVAVAHSVAILRGVERTTVTPADLRDVDDVLTRATDILDLRDPLAVLATSVLHFVPDADRPGDVIARYAEAVAPGSLVALSHGTNVKPPEVTKGLEELYRATSTPITLRSPEALRRWLADAGLQVVLPGVVDVTRWRPDVQRLPELSSVHGGMGLRRRTR</sequence>
<dbReference type="InterPro" id="IPR006764">
    <property type="entry name" value="SAM_dep_MeTrfase_SAV2177_type"/>
</dbReference>
<dbReference type="RefSeq" id="WP_093941619.1">
    <property type="nucleotide sequence ID" value="NZ_CP022521.1"/>
</dbReference>
<keyword evidence="1" id="KW-0489">Methyltransferase</keyword>
<keyword evidence="2" id="KW-1185">Reference proteome</keyword>
<dbReference type="Pfam" id="PF04672">
    <property type="entry name" value="Methyltransf_19"/>
    <property type="match status" value="1"/>
</dbReference>
<dbReference type="Proteomes" id="UP000204221">
    <property type="component" value="Chromosome"/>
</dbReference>
<accession>A0A221W3N0</accession>
<evidence type="ECO:0000313" key="2">
    <source>
        <dbReference type="Proteomes" id="UP000204221"/>
    </source>
</evidence>
<dbReference type="GO" id="GO:0032259">
    <property type="term" value="P:methylation"/>
    <property type="evidence" value="ECO:0007669"/>
    <property type="project" value="UniProtKB-KW"/>
</dbReference>
<keyword evidence="1" id="KW-0808">Transferase</keyword>
<proteinExistence type="predicted"/>
<dbReference type="GO" id="GO:0008168">
    <property type="term" value="F:methyltransferase activity"/>
    <property type="evidence" value="ECO:0007669"/>
    <property type="project" value="UniProtKB-KW"/>
</dbReference>
<dbReference type="Gene3D" id="3.40.50.150">
    <property type="entry name" value="Vaccinia Virus protein VP39"/>
    <property type="match status" value="1"/>
</dbReference>
<dbReference type="InterPro" id="IPR029063">
    <property type="entry name" value="SAM-dependent_MTases_sf"/>
</dbReference>
<reference evidence="1 2" key="1">
    <citation type="submission" date="2017-07" db="EMBL/GenBank/DDBJ databases">
        <title>Complete genome sequence of Actinoalloteichus hoggarensis DSM 45943, type strain of Actinoalloteichus hoggarensis.</title>
        <authorList>
            <person name="Ruckert C."/>
            <person name="Nouioui I."/>
            <person name="Willmese J."/>
            <person name="van Wezel G."/>
            <person name="Klenk H.-P."/>
            <person name="Kalinowski J."/>
            <person name="Zotchev S.B."/>
        </authorList>
    </citation>
    <scope>NUCLEOTIDE SEQUENCE [LARGE SCALE GENOMIC DNA]</scope>
    <source>
        <strain evidence="1 2">DSM 45943</strain>
    </source>
</reference>
<evidence type="ECO:0000313" key="1">
    <source>
        <dbReference type="EMBL" id="ASO20257.1"/>
    </source>
</evidence>
<dbReference type="OrthoDB" id="3679182at2"/>
<protein>
    <submittedName>
        <fullName evidence="1">S-adenosyl methyltransferase</fullName>
    </submittedName>
</protein>
<name>A0A221W3N0_9PSEU</name>
<dbReference type="SUPFAM" id="SSF53335">
    <property type="entry name" value="S-adenosyl-L-methionine-dependent methyltransferases"/>
    <property type="match status" value="1"/>
</dbReference>
<gene>
    <name evidence="1" type="ORF">AHOG_13070</name>
</gene>
<dbReference type="PIRSF" id="PIRSF017393">
    <property type="entry name" value="MTase_SAV2177"/>
    <property type="match status" value="1"/>
</dbReference>
<dbReference type="KEGG" id="ahg:AHOG_13070"/>
<organism evidence="1 2">
    <name type="scientific">Actinoalloteichus hoggarensis</name>
    <dbReference type="NCBI Taxonomy" id="1470176"/>
    <lineage>
        <taxon>Bacteria</taxon>
        <taxon>Bacillati</taxon>
        <taxon>Actinomycetota</taxon>
        <taxon>Actinomycetes</taxon>
        <taxon>Pseudonocardiales</taxon>
        <taxon>Pseudonocardiaceae</taxon>
        <taxon>Actinoalloteichus</taxon>
    </lineage>
</organism>
<dbReference type="EMBL" id="CP022521">
    <property type="protein sequence ID" value="ASO20257.1"/>
    <property type="molecule type" value="Genomic_DNA"/>
</dbReference>
<dbReference type="AlphaFoldDB" id="A0A221W3N0"/>